<dbReference type="InterPro" id="IPR043504">
    <property type="entry name" value="Peptidase_S1_PA_chymotrypsin"/>
</dbReference>
<evidence type="ECO:0000313" key="7">
    <source>
        <dbReference type="Proteomes" id="UP000030664"/>
    </source>
</evidence>
<comment type="caution">
    <text evidence="6">The sequence shown here is derived from an EMBL/GenBank/DDBJ whole genome shotgun (WGS) entry which is preliminary data.</text>
</comment>
<evidence type="ECO:0000256" key="4">
    <source>
        <dbReference type="ARBA" id="ARBA00023136"/>
    </source>
</evidence>
<feature type="transmembrane region" description="Helical" evidence="5">
    <location>
        <begin position="6"/>
        <end position="25"/>
    </location>
</feature>
<keyword evidence="2 5" id="KW-0812">Transmembrane</keyword>
<dbReference type="PRINTS" id="PR00834">
    <property type="entry name" value="PROTEASES2C"/>
</dbReference>
<accession>A0A0B0DC32</accession>
<feature type="transmembrane region" description="Helical" evidence="5">
    <location>
        <begin position="62"/>
        <end position="84"/>
    </location>
</feature>
<dbReference type="eggNOG" id="COG1286">
    <property type="taxonomic scope" value="Bacteria"/>
</dbReference>
<evidence type="ECO:0000256" key="1">
    <source>
        <dbReference type="ARBA" id="ARBA00004141"/>
    </source>
</evidence>
<dbReference type="Pfam" id="PF13365">
    <property type="entry name" value="Trypsin_2"/>
    <property type="match status" value="1"/>
</dbReference>
<gene>
    <name evidence="6" type="ORF">AS25_11280</name>
</gene>
<organism evidence="6 7">
    <name type="scientific">Kocuria marina</name>
    <dbReference type="NCBI Taxonomy" id="223184"/>
    <lineage>
        <taxon>Bacteria</taxon>
        <taxon>Bacillati</taxon>
        <taxon>Actinomycetota</taxon>
        <taxon>Actinomycetes</taxon>
        <taxon>Micrococcales</taxon>
        <taxon>Micrococcaceae</taxon>
        <taxon>Kocuria</taxon>
    </lineage>
</organism>
<protein>
    <submittedName>
        <fullName evidence="6">Peptidase S1</fullName>
    </submittedName>
</protein>
<dbReference type="eggNOG" id="COG0265">
    <property type="taxonomic scope" value="Bacteria"/>
</dbReference>
<reference evidence="6 7" key="1">
    <citation type="submission" date="2014-09" db="EMBL/GenBank/DDBJ databases">
        <title>High-quality draft genome sequence of Kocuria marina SO9-6, an actinobacterium isolated from a copper mine.</title>
        <authorList>
            <person name="Castro D.B."/>
            <person name="Pereira L.B."/>
            <person name="Silva M.V."/>
            <person name="Silva B.P."/>
            <person name="Zanardi B.R."/>
            <person name="Carlos C."/>
            <person name="Belgini D.R."/>
            <person name="Limache E.G."/>
            <person name="Lacerda G.V."/>
            <person name="Nery M.B."/>
            <person name="Gomes M.B."/>
            <person name="Souza S."/>
            <person name="Silva T.M."/>
            <person name="Rodrigues V.D."/>
            <person name="Paulino L.C."/>
            <person name="Vicentini R."/>
            <person name="Ferraz L.F."/>
            <person name="Ottoboni L.M."/>
        </authorList>
    </citation>
    <scope>NUCLEOTIDE SEQUENCE [LARGE SCALE GENOMIC DNA]</scope>
    <source>
        <strain evidence="6 7">SO9-6</strain>
    </source>
</reference>
<dbReference type="InterPro" id="IPR001940">
    <property type="entry name" value="Peptidase_S1C"/>
</dbReference>
<feature type="transmembrane region" description="Helical" evidence="5">
    <location>
        <begin position="32"/>
        <end position="56"/>
    </location>
</feature>
<evidence type="ECO:0000256" key="3">
    <source>
        <dbReference type="ARBA" id="ARBA00022989"/>
    </source>
</evidence>
<keyword evidence="3 5" id="KW-1133">Transmembrane helix</keyword>
<keyword evidence="4 5" id="KW-0472">Membrane</keyword>
<dbReference type="GO" id="GO:0006508">
    <property type="term" value="P:proteolysis"/>
    <property type="evidence" value="ECO:0007669"/>
    <property type="project" value="InterPro"/>
</dbReference>
<name>A0A0B0DC32_9MICC</name>
<dbReference type="SUPFAM" id="SSF50494">
    <property type="entry name" value="Trypsin-like serine proteases"/>
    <property type="match status" value="1"/>
</dbReference>
<dbReference type="GO" id="GO:0009403">
    <property type="term" value="P:toxin biosynthetic process"/>
    <property type="evidence" value="ECO:0007669"/>
    <property type="project" value="InterPro"/>
</dbReference>
<dbReference type="InterPro" id="IPR009003">
    <property type="entry name" value="Peptidase_S1_PA"/>
</dbReference>
<dbReference type="AlphaFoldDB" id="A0A0B0DC32"/>
<dbReference type="Gene3D" id="2.40.10.10">
    <property type="entry name" value="Trypsin-like serine proteases"/>
    <property type="match status" value="2"/>
</dbReference>
<dbReference type="STRING" id="223184.AS25_11280"/>
<dbReference type="InterPro" id="IPR047680">
    <property type="entry name" value="MarP-like"/>
</dbReference>
<dbReference type="InterPro" id="IPR003825">
    <property type="entry name" value="Colicin-V_CvpA"/>
</dbReference>
<proteinExistence type="predicted"/>
<dbReference type="RefSeq" id="WP_035965155.1">
    <property type="nucleotide sequence ID" value="NZ_JAQDQD010000003.1"/>
</dbReference>
<dbReference type="PANTHER" id="PTHR22939">
    <property type="entry name" value="SERINE PROTEASE FAMILY S1C HTRA-RELATED"/>
    <property type="match status" value="1"/>
</dbReference>
<dbReference type="GO" id="GO:0004252">
    <property type="term" value="F:serine-type endopeptidase activity"/>
    <property type="evidence" value="ECO:0007669"/>
    <property type="project" value="InterPro"/>
</dbReference>
<dbReference type="NCBIfam" id="NF033740">
    <property type="entry name" value="MarP_fam_protase"/>
    <property type="match status" value="1"/>
</dbReference>
<dbReference type="GO" id="GO:0016020">
    <property type="term" value="C:membrane"/>
    <property type="evidence" value="ECO:0007669"/>
    <property type="project" value="UniProtKB-SubCell"/>
</dbReference>
<evidence type="ECO:0000256" key="2">
    <source>
        <dbReference type="ARBA" id="ARBA00022692"/>
    </source>
</evidence>
<evidence type="ECO:0000313" key="6">
    <source>
        <dbReference type="EMBL" id="KHE73722.1"/>
    </source>
</evidence>
<dbReference type="Pfam" id="PF02674">
    <property type="entry name" value="Colicin_V"/>
    <property type="match status" value="1"/>
</dbReference>
<feature type="transmembrane region" description="Helical" evidence="5">
    <location>
        <begin position="105"/>
        <end position="128"/>
    </location>
</feature>
<comment type="subcellular location">
    <subcellularLocation>
        <location evidence="1">Membrane</location>
        <topology evidence="1">Multi-pass membrane protein</topology>
    </subcellularLocation>
</comment>
<evidence type="ECO:0000256" key="5">
    <source>
        <dbReference type="SAM" id="Phobius"/>
    </source>
</evidence>
<dbReference type="PANTHER" id="PTHR22939:SF129">
    <property type="entry name" value="SERINE PROTEASE HTRA2, MITOCHONDRIAL"/>
    <property type="match status" value="1"/>
</dbReference>
<dbReference type="EMBL" id="JROM01000048">
    <property type="protein sequence ID" value="KHE73722.1"/>
    <property type="molecule type" value="Genomic_DNA"/>
</dbReference>
<dbReference type="Proteomes" id="UP000030664">
    <property type="component" value="Unassembled WGS sequence"/>
</dbReference>
<sequence length="394" mass="40264">MTLSLNILDVLLIVALVAYLVAGLSRGFFRSFASLVGLVLGAAVAFWAGPVVSAYVSGEWRIPAVLLTVLVALALGQWLGSIAGNALARITERTGLGILDRLGGGVLNVVVAALVMGLVGSLVGQLGLPALSQQVASSQVLRGIEKITPEPVRQAMTQTRNAISGAQGIRQLDELLFPSQAAPDPTDTPDTQSVADAGQSVVQVYGTAAQCAQNQTGSGFVAQPGTVVTNAHVVAGVDQPVVQTRDGRVYRAQTVQYDAASDLAVLRVPDLPEAPLALQGSVTSGQTVSFAGYPLGGPYTLRPATIQGQAVAPVQNVTTGQTQTRSIIQIAGNVEQGNSGGPLLNADGEVVGVVFAKAVTDQVGYAIPVARVTEILAAAGDSTESVPTGQCVVS</sequence>